<reference evidence="2" key="1">
    <citation type="submission" date="2016-10" db="EMBL/GenBank/DDBJ databases">
        <authorList>
            <person name="Varghese N."/>
            <person name="Submissions S."/>
        </authorList>
    </citation>
    <scope>NUCLEOTIDE SEQUENCE [LARGE SCALE GENOMIC DNA]</scope>
    <source>
        <strain evidence="2">ATCC 25963</strain>
    </source>
</reference>
<dbReference type="EMBL" id="FOMX01000168">
    <property type="protein sequence ID" value="SFF51268.1"/>
    <property type="molecule type" value="Genomic_DNA"/>
</dbReference>
<organism evidence="1 2">
    <name type="scientific">Nannocystis exedens</name>
    <dbReference type="NCBI Taxonomy" id="54"/>
    <lineage>
        <taxon>Bacteria</taxon>
        <taxon>Pseudomonadati</taxon>
        <taxon>Myxococcota</taxon>
        <taxon>Polyangia</taxon>
        <taxon>Nannocystales</taxon>
        <taxon>Nannocystaceae</taxon>
        <taxon>Nannocystis</taxon>
    </lineage>
</organism>
<accession>A0A1I2JB17</accession>
<dbReference type="RefSeq" id="WP_177326121.1">
    <property type="nucleotide sequence ID" value="NZ_FOMX01000168.1"/>
</dbReference>
<feature type="non-terminal residue" evidence="1">
    <location>
        <position position="1"/>
    </location>
</feature>
<dbReference type="AlphaFoldDB" id="A0A1I2JB17"/>
<proteinExistence type="predicted"/>
<name>A0A1I2JB17_9BACT</name>
<keyword evidence="2" id="KW-1185">Reference proteome</keyword>
<protein>
    <submittedName>
        <fullName evidence="1">Uncharacterized protein</fullName>
    </submittedName>
</protein>
<sequence>ALVTPHCWREIELLDGLQSRLRRTTTNKGFGRAFTSALRNAEKIHFNLTGIRNFGEAFQLGKAGLKYKWNRESLEFLPQNATNTEFTTVLRTPEFLSKTQFWRDGKRVSTETVLREAGIAE</sequence>
<gene>
    <name evidence="1" type="ORF">SAMN02745121_09249</name>
</gene>
<evidence type="ECO:0000313" key="1">
    <source>
        <dbReference type="EMBL" id="SFF51268.1"/>
    </source>
</evidence>
<dbReference type="Proteomes" id="UP000199400">
    <property type="component" value="Unassembled WGS sequence"/>
</dbReference>
<evidence type="ECO:0000313" key="2">
    <source>
        <dbReference type="Proteomes" id="UP000199400"/>
    </source>
</evidence>